<name>A0A8S3JV87_9BILA</name>
<comment type="caution">
    <text evidence="1">The sequence shown here is derived from an EMBL/GenBank/DDBJ whole genome shotgun (WGS) entry which is preliminary data.</text>
</comment>
<dbReference type="AlphaFoldDB" id="A0A8S3JV87"/>
<reference evidence="1" key="1">
    <citation type="submission" date="2021-02" db="EMBL/GenBank/DDBJ databases">
        <authorList>
            <person name="Nowell W R."/>
        </authorList>
    </citation>
    <scope>NUCLEOTIDE SEQUENCE</scope>
</reference>
<dbReference type="EMBL" id="CAJOBJ010371815">
    <property type="protein sequence ID" value="CAF5223777.1"/>
    <property type="molecule type" value="Genomic_DNA"/>
</dbReference>
<protein>
    <submittedName>
        <fullName evidence="1">Uncharacterized protein</fullName>
    </submittedName>
</protein>
<evidence type="ECO:0000313" key="1">
    <source>
        <dbReference type="EMBL" id="CAF5223777.1"/>
    </source>
</evidence>
<proteinExistence type="predicted"/>
<accession>A0A8S3JV87</accession>
<evidence type="ECO:0000313" key="2">
    <source>
        <dbReference type="Proteomes" id="UP000681720"/>
    </source>
</evidence>
<gene>
    <name evidence="1" type="ORF">GIL414_LOCUS85757</name>
</gene>
<sequence>LDEKSRYYAKIRTKNDHGFSDYSSTLVIITNEYPFHADEFPLILRNYYTTDGRRIHFELSEPRSSSIWRDQLCLQHYHTTFSSIETTNDLPSCIPLNSLQLSNNEIEIAIDQAQIRLKLCFINQTDICTKYVPVPTGLDPSNDSSELVLILIGKNEIIWH</sequence>
<organism evidence="1 2">
    <name type="scientific">Rotaria magnacalcarata</name>
    <dbReference type="NCBI Taxonomy" id="392030"/>
    <lineage>
        <taxon>Eukaryota</taxon>
        <taxon>Metazoa</taxon>
        <taxon>Spiralia</taxon>
        <taxon>Gnathifera</taxon>
        <taxon>Rotifera</taxon>
        <taxon>Eurotatoria</taxon>
        <taxon>Bdelloidea</taxon>
        <taxon>Philodinida</taxon>
        <taxon>Philodinidae</taxon>
        <taxon>Rotaria</taxon>
    </lineage>
</organism>
<feature type="non-terminal residue" evidence="1">
    <location>
        <position position="1"/>
    </location>
</feature>
<dbReference type="Proteomes" id="UP000681720">
    <property type="component" value="Unassembled WGS sequence"/>
</dbReference>